<name>A0AAW0D7M3_9AGAR</name>
<evidence type="ECO:0000256" key="1">
    <source>
        <dbReference type="ARBA" id="ARBA00001947"/>
    </source>
</evidence>
<keyword evidence="2" id="KW-0479">Metal-binding</keyword>
<dbReference type="Pfam" id="PF01979">
    <property type="entry name" value="Amidohydro_1"/>
    <property type="match status" value="1"/>
</dbReference>
<evidence type="ECO:0000313" key="7">
    <source>
        <dbReference type="Proteomes" id="UP001362999"/>
    </source>
</evidence>
<dbReference type="AlphaFoldDB" id="A0AAW0D7M3"/>
<dbReference type="PANTHER" id="PTHR11271:SF6">
    <property type="entry name" value="GUANINE DEAMINASE"/>
    <property type="match status" value="1"/>
</dbReference>
<evidence type="ECO:0000259" key="5">
    <source>
        <dbReference type="Pfam" id="PF01979"/>
    </source>
</evidence>
<dbReference type="SUPFAM" id="SSF51556">
    <property type="entry name" value="Metallo-dependent hydrolases"/>
    <property type="match status" value="1"/>
</dbReference>
<dbReference type="Proteomes" id="UP001362999">
    <property type="component" value="Unassembled WGS sequence"/>
</dbReference>
<dbReference type="GO" id="GO:0005829">
    <property type="term" value="C:cytosol"/>
    <property type="evidence" value="ECO:0007669"/>
    <property type="project" value="TreeGrafter"/>
</dbReference>
<dbReference type="Gene3D" id="3.20.20.140">
    <property type="entry name" value="Metal-dependent hydrolases"/>
    <property type="match status" value="1"/>
</dbReference>
<keyword evidence="3" id="KW-0378">Hydrolase</keyword>
<evidence type="ECO:0000256" key="4">
    <source>
        <dbReference type="ARBA" id="ARBA00022833"/>
    </source>
</evidence>
<dbReference type="EMBL" id="JAWWNJ010000009">
    <property type="protein sequence ID" value="KAK7048520.1"/>
    <property type="molecule type" value="Genomic_DNA"/>
</dbReference>
<dbReference type="GO" id="GO:0008270">
    <property type="term" value="F:zinc ion binding"/>
    <property type="evidence" value="ECO:0007669"/>
    <property type="project" value="TreeGrafter"/>
</dbReference>
<gene>
    <name evidence="6" type="ORF">R3P38DRAFT_2869884</name>
</gene>
<evidence type="ECO:0000256" key="2">
    <source>
        <dbReference type="ARBA" id="ARBA00022723"/>
    </source>
</evidence>
<comment type="cofactor">
    <cofactor evidence="1">
        <name>Zn(2+)</name>
        <dbReference type="ChEBI" id="CHEBI:29105"/>
    </cofactor>
</comment>
<dbReference type="Gene3D" id="2.30.40.10">
    <property type="entry name" value="Urease, subunit C, domain 1"/>
    <property type="match status" value="1"/>
</dbReference>
<sequence>MARALCIRGTFLHTPNLGDLDILHDYLLVTDRLGIIVHFQSALLPESQKLLESWSSHCLVLPSGTFLVPSFVDLHLHAAQFLYQGNGLHLPLMEWLNEYAFKAEERLDADPSLARRVYSRLARRLIQNGTGAVLLFGTINEETNLILAQVMQAAGLRAFVGKLSMDISSRPSYKEESAQTALEAARSFVDKCHGLTSHMPAHKRTVEPVLTPRFVPTCSDELLVGLGKMSANEDLKIQSHLAEALDQVQFVRTERGAEDMDIFDRSGLLTSRTIQAHCTFLDVPCFKHIYSRGTAVAHCPLSNSYFSAEPFRLREALDEGVKVGLGTDIAGGYSLDLQNCMRHAVSVSRMRQGSKQVAVANGAAEDDGRSLAIDWKEALYLATRGGAAALGLATGVFEAGIPFDAQEIRVFDSRTGVGALDFFDLEVSSEPADGEALTIDMVEKWWGLGDERNRVNVWVQGSKLDISSVL</sequence>
<dbReference type="GO" id="GO:0046098">
    <property type="term" value="P:guanine metabolic process"/>
    <property type="evidence" value="ECO:0007669"/>
    <property type="project" value="TreeGrafter"/>
</dbReference>
<evidence type="ECO:0000256" key="3">
    <source>
        <dbReference type="ARBA" id="ARBA00022801"/>
    </source>
</evidence>
<dbReference type="InterPro" id="IPR032466">
    <property type="entry name" value="Metal_Hydrolase"/>
</dbReference>
<accession>A0AAW0D7M3</accession>
<keyword evidence="7" id="KW-1185">Reference proteome</keyword>
<dbReference type="PANTHER" id="PTHR11271">
    <property type="entry name" value="GUANINE DEAMINASE"/>
    <property type="match status" value="1"/>
</dbReference>
<dbReference type="InterPro" id="IPR011059">
    <property type="entry name" value="Metal-dep_hydrolase_composite"/>
</dbReference>
<organism evidence="6 7">
    <name type="scientific">Favolaschia claudopus</name>
    <dbReference type="NCBI Taxonomy" id="2862362"/>
    <lineage>
        <taxon>Eukaryota</taxon>
        <taxon>Fungi</taxon>
        <taxon>Dikarya</taxon>
        <taxon>Basidiomycota</taxon>
        <taxon>Agaricomycotina</taxon>
        <taxon>Agaricomycetes</taxon>
        <taxon>Agaricomycetidae</taxon>
        <taxon>Agaricales</taxon>
        <taxon>Marasmiineae</taxon>
        <taxon>Mycenaceae</taxon>
        <taxon>Favolaschia</taxon>
    </lineage>
</organism>
<evidence type="ECO:0000313" key="6">
    <source>
        <dbReference type="EMBL" id="KAK7048520.1"/>
    </source>
</evidence>
<protein>
    <submittedName>
        <fullName evidence="6">Guanine deaminase</fullName>
    </submittedName>
</protein>
<dbReference type="InterPro" id="IPR051607">
    <property type="entry name" value="Metallo-dep_hydrolases"/>
</dbReference>
<feature type="domain" description="Amidohydrolase-related" evidence="5">
    <location>
        <begin position="66"/>
        <end position="408"/>
    </location>
</feature>
<dbReference type="GO" id="GO:0008892">
    <property type="term" value="F:guanine deaminase activity"/>
    <property type="evidence" value="ECO:0007669"/>
    <property type="project" value="TreeGrafter"/>
</dbReference>
<proteinExistence type="predicted"/>
<keyword evidence="4" id="KW-0862">Zinc</keyword>
<dbReference type="InterPro" id="IPR006680">
    <property type="entry name" value="Amidohydro-rel"/>
</dbReference>
<comment type="caution">
    <text evidence="6">The sequence shown here is derived from an EMBL/GenBank/DDBJ whole genome shotgun (WGS) entry which is preliminary data.</text>
</comment>
<reference evidence="6 7" key="1">
    <citation type="journal article" date="2024" name="J Genomics">
        <title>Draft genome sequencing and assembly of Favolaschia claudopus CIRM-BRFM 2984 isolated from oak limbs.</title>
        <authorList>
            <person name="Navarro D."/>
            <person name="Drula E."/>
            <person name="Chaduli D."/>
            <person name="Cazenave R."/>
            <person name="Ahrendt S."/>
            <person name="Wang J."/>
            <person name="Lipzen A."/>
            <person name="Daum C."/>
            <person name="Barry K."/>
            <person name="Grigoriev I.V."/>
            <person name="Favel A."/>
            <person name="Rosso M.N."/>
            <person name="Martin F."/>
        </authorList>
    </citation>
    <scope>NUCLEOTIDE SEQUENCE [LARGE SCALE GENOMIC DNA]</scope>
    <source>
        <strain evidence="6 7">CIRM-BRFM 2984</strain>
    </source>
</reference>
<feature type="non-terminal residue" evidence="6">
    <location>
        <position position="1"/>
    </location>
</feature>